<accession>A0AA45WQP1</accession>
<reference evidence="3" key="1">
    <citation type="submission" date="2017-05" db="EMBL/GenBank/DDBJ databases">
        <authorList>
            <person name="Varghese N."/>
            <person name="Submissions S."/>
        </authorList>
    </citation>
    <scope>NUCLEOTIDE SEQUENCE</scope>
    <source>
        <strain evidence="3">DSM 45262</strain>
    </source>
</reference>
<name>A0AA45WQP1_9BACL</name>
<evidence type="ECO:0000256" key="2">
    <source>
        <dbReference type="SAM" id="Phobius"/>
    </source>
</evidence>
<evidence type="ECO:0000313" key="4">
    <source>
        <dbReference type="Proteomes" id="UP001157946"/>
    </source>
</evidence>
<keyword evidence="2" id="KW-0472">Membrane</keyword>
<feature type="region of interest" description="Disordered" evidence="1">
    <location>
        <begin position="226"/>
        <end position="252"/>
    </location>
</feature>
<sequence length="252" mass="28714">MDMIMIGGGAVVLVVAVIIIVSVIVGKKRKQEVEELEKMFPGGSMSSDNIKISVEKVRRTTMERERRKKQRIHRERPKEGQKTLPYEDQEIIYRDDIQGGELNKEVNDSQGEKETVSESKRSSRTRSNLFKSRGKKQADDLDQTQAQEAETALDGEGDKTLAVRKKTRKTSREMPVVENEPAAEENTDAAKSRRLYKRSLLKASDENRETSQIPKASLIDTQMYVGEDEQKEEQKPTLSRSQAKGGRNWFKK</sequence>
<evidence type="ECO:0000313" key="3">
    <source>
        <dbReference type="EMBL" id="SMP27021.1"/>
    </source>
</evidence>
<gene>
    <name evidence="3" type="ORF">SAMN06265361_105226</name>
</gene>
<protein>
    <submittedName>
        <fullName evidence="3">Uncharacterized protein</fullName>
    </submittedName>
</protein>
<dbReference type="Proteomes" id="UP001157946">
    <property type="component" value="Unassembled WGS sequence"/>
</dbReference>
<comment type="caution">
    <text evidence="3">The sequence shown here is derived from an EMBL/GenBank/DDBJ whole genome shotgun (WGS) entry which is preliminary data.</text>
</comment>
<keyword evidence="2" id="KW-1133">Transmembrane helix</keyword>
<proteinExistence type="predicted"/>
<feature type="region of interest" description="Disordered" evidence="1">
    <location>
        <begin position="58"/>
        <end position="193"/>
    </location>
</feature>
<keyword evidence="4" id="KW-1185">Reference proteome</keyword>
<feature type="compositionally biased region" description="Basic and acidic residues" evidence="1">
    <location>
        <begin position="91"/>
        <end position="121"/>
    </location>
</feature>
<dbReference type="RefSeq" id="WP_102993593.1">
    <property type="nucleotide sequence ID" value="NZ_FXTU01000005.1"/>
</dbReference>
<dbReference type="AlphaFoldDB" id="A0AA45WQP1"/>
<feature type="compositionally biased region" description="Basic residues" evidence="1">
    <location>
        <begin position="66"/>
        <end position="75"/>
    </location>
</feature>
<feature type="transmembrane region" description="Helical" evidence="2">
    <location>
        <begin position="6"/>
        <end position="26"/>
    </location>
</feature>
<evidence type="ECO:0000256" key="1">
    <source>
        <dbReference type="SAM" id="MobiDB-lite"/>
    </source>
</evidence>
<dbReference type="EMBL" id="FXTU01000005">
    <property type="protein sequence ID" value="SMP27021.1"/>
    <property type="molecule type" value="Genomic_DNA"/>
</dbReference>
<organism evidence="3 4">
    <name type="scientific">Laceyella tengchongensis</name>
    <dbReference type="NCBI Taxonomy" id="574699"/>
    <lineage>
        <taxon>Bacteria</taxon>
        <taxon>Bacillati</taxon>
        <taxon>Bacillota</taxon>
        <taxon>Bacilli</taxon>
        <taxon>Bacillales</taxon>
        <taxon>Thermoactinomycetaceae</taxon>
        <taxon>Laceyella</taxon>
    </lineage>
</organism>
<keyword evidence="2" id="KW-0812">Transmembrane</keyword>